<comment type="caution">
    <text evidence="1">The sequence shown here is derived from an EMBL/GenBank/DDBJ whole genome shotgun (WGS) entry which is preliminary data.</text>
</comment>
<dbReference type="Proteomes" id="UP001107961">
    <property type="component" value="Unassembled WGS sequence"/>
</dbReference>
<gene>
    <name evidence="1" type="ORF">LZG35_07740</name>
</gene>
<evidence type="ECO:0000313" key="2">
    <source>
        <dbReference type="Proteomes" id="UP001107961"/>
    </source>
</evidence>
<reference evidence="1" key="1">
    <citation type="submission" date="2022-01" db="EMBL/GenBank/DDBJ databases">
        <authorList>
            <person name="Karlyshev A.V."/>
            <person name="Jaspars M."/>
        </authorList>
    </citation>
    <scope>NUCLEOTIDE SEQUENCE</scope>
    <source>
        <strain evidence="1">AGSA3-2</strain>
    </source>
</reference>
<dbReference type="GeneID" id="94687183"/>
<evidence type="ECO:0000313" key="1">
    <source>
        <dbReference type="EMBL" id="MCE7508528.1"/>
    </source>
</evidence>
<sequence length="137" mass="15148">MPSLTVRQDGPLTLVELPDGIDVDPAVQWRIYRQRLALFHTHGELRQRVIYYGNIGSLDMRAARFACGADFARITAHKVIVLESALNRTFAHMMLTLNKPAFTVSTALSLEQARTRLLSELPADAGDSTLAASIKGR</sequence>
<name>A0A9Q3ZCA9_9GAMM</name>
<dbReference type="AlphaFoldDB" id="A0A9Q3ZCA9"/>
<keyword evidence="2" id="KW-1185">Reference proteome</keyword>
<organism evidence="1 2">
    <name type="scientific">Alloalcanivorax xenomutans</name>
    <dbReference type="NCBI Taxonomy" id="1094342"/>
    <lineage>
        <taxon>Bacteria</taxon>
        <taxon>Pseudomonadati</taxon>
        <taxon>Pseudomonadota</taxon>
        <taxon>Gammaproteobacteria</taxon>
        <taxon>Oceanospirillales</taxon>
        <taxon>Alcanivoracaceae</taxon>
        <taxon>Alloalcanivorax</taxon>
    </lineage>
</organism>
<dbReference type="RefSeq" id="WP_022995986.1">
    <property type="nucleotide sequence ID" value="NZ_CBDDTQ010000005.1"/>
</dbReference>
<dbReference type="EMBL" id="JAJVKT010000007">
    <property type="protein sequence ID" value="MCE7508528.1"/>
    <property type="molecule type" value="Genomic_DNA"/>
</dbReference>
<proteinExistence type="predicted"/>
<accession>A0A9Q3ZCA9</accession>
<protein>
    <submittedName>
        <fullName evidence="1">Uncharacterized protein</fullName>
    </submittedName>
</protein>